<dbReference type="Proteomes" id="UP000017836">
    <property type="component" value="Unassembled WGS sequence"/>
</dbReference>
<dbReference type="PANTHER" id="PTHR10663:SF322">
    <property type="entry name" value="ARF GUANINE-NUCLEOTIDE EXCHANGE FACTOR GNL2"/>
    <property type="match status" value="1"/>
</dbReference>
<keyword evidence="3" id="KW-0344">Guanine-nucleotide releasing factor</keyword>
<dbReference type="GO" id="GO:0016020">
    <property type="term" value="C:membrane"/>
    <property type="evidence" value="ECO:0007669"/>
    <property type="project" value="UniProtKB-SubCell"/>
</dbReference>
<evidence type="ECO:0000256" key="1">
    <source>
        <dbReference type="ARBA" id="ARBA00004287"/>
    </source>
</evidence>
<dbReference type="SUPFAM" id="SSF48371">
    <property type="entry name" value="ARM repeat"/>
    <property type="match status" value="1"/>
</dbReference>
<dbReference type="CDD" id="cd00171">
    <property type="entry name" value="Sec7"/>
    <property type="match status" value="1"/>
</dbReference>
<dbReference type="eggNOG" id="KOG0928">
    <property type="taxonomic scope" value="Eukaryota"/>
</dbReference>
<dbReference type="OMA" id="HLIYYGT"/>
<dbReference type="InterPro" id="IPR000904">
    <property type="entry name" value="Sec7_dom"/>
</dbReference>
<organism evidence="6 7">
    <name type="scientific">Amborella trichopoda</name>
    <dbReference type="NCBI Taxonomy" id="13333"/>
    <lineage>
        <taxon>Eukaryota</taxon>
        <taxon>Viridiplantae</taxon>
        <taxon>Streptophyta</taxon>
        <taxon>Embryophyta</taxon>
        <taxon>Tracheophyta</taxon>
        <taxon>Spermatophyta</taxon>
        <taxon>Magnoliopsida</taxon>
        <taxon>Amborellales</taxon>
        <taxon>Amborellaceae</taxon>
        <taxon>Amborella</taxon>
    </lineage>
</organism>
<name>W1PNA9_AMBTC</name>
<evidence type="ECO:0000259" key="5">
    <source>
        <dbReference type="PROSITE" id="PS50190"/>
    </source>
</evidence>
<dbReference type="SMART" id="SM00222">
    <property type="entry name" value="Sec7"/>
    <property type="match status" value="1"/>
</dbReference>
<dbReference type="EMBL" id="KI393256">
    <property type="protein sequence ID" value="ERN08655.1"/>
    <property type="molecule type" value="Genomic_DNA"/>
</dbReference>
<dbReference type="InterPro" id="IPR016024">
    <property type="entry name" value="ARM-type_fold"/>
</dbReference>
<evidence type="ECO:0000313" key="6">
    <source>
        <dbReference type="EMBL" id="ERN08655.1"/>
    </source>
</evidence>
<dbReference type="InterPro" id="IPR032691">
    <property type="entry name" value="Mon2/Sec7/BIG1-like_HUS"/>
</dbReference>
<comment type="subcellular location">
    <subcellularLocation>
        <location evidence="2">Cytoplasm</location>
        <location evidence="2">Cytosol</location>
    </subcellularLocation>
    <subcellularLocation>
        <location evidence="1">Membrane</location>
        <topology evidence="1">Peripheral membrane protein</topology>
        <orientation evidence="1">Cytoplasmic side</orientation>
    </subcellularLocation>
</comment>
<dbReference type="Pfam" id="PF01369">
    <property type="entry name" value="Sec7"/>
    <property type="match status" value="1"/>
</dbReference>
<sequence>MRLPELEGTDDDREDLDSQCEDSSSSSHPSSGYGIACMVDIFYFLCTLLNLVDSSDGEMSGGGFDEDMQLFILILINSAIELGGEGIGKHPRLLKIVQDDLLHHLIHYGPRSSPIVLSIICSTVLNLYHHLRCSLKLQLEAFFVHVLLRIIASNVKFAPSFQKQQQQEVAIEGLISFCRLPQFAMEMYTNFDCDPMCQNVFEQIGNLLCKHAFPVNSPMTSLQVQSLEGLVVIIQNITDCVLDEQSNEEDNIPVEITSYKTLWTVQCDDYEDSQKWVKFLRERKWFKKKLAIAGDHFNRDQKKGMYFLRANHLVPEEPDPQSVGHFLRYTMGLDKTLIGDFLGDPDEFNIQVLKELTSTFDFSSVILDIALRTYLETFRLPGESQKIQRILEAFAEKFYSDQETEMFADKDAVFVLCYSLIMLNTDQHNAQVKKKMTEEEFIRNNRCINAGNDLPREYLSELYHSIGNNEITLSSTNDHVSPEKVPSKWTTLTKTSISKMEPYAIWKGGPQLGREMFAAISGPSIAAISASFEHADDEEIIRICIEGFSAIAKMANYRLEDALDELLTSLCKFTTLLSPYTSVEDTIYAFADDPKPRVAVITVFAIANQYGNSIRSGWRNIVECLLKLNKLKLLPQSIVDNHNDEDEEGENEGTQGNSAANFGKSEAGVIFPSHLHHVLSRRNSGLMGRFTQFLSLDTCAEDMRTSQVGNEFERNLQVIQQCSIDTIFTRSGSLNIDSLENLAKALVIAAGRAQKYSSTLSEEEDAVSLCIELLVGITIKNTDRFAYFWPGVYESLILISHFSAISFNCFVEKTLLGLLRICRRIMAQRPEKLAEELIFRSIQFTWKLDAGKILETGCEPFVRMVSRILIQNAESIHTHVGWRSALSLLSLSARNHEVFEEGADTLVGLMEGGVHITKVNFLMCVDTAFGFAASKLCPPEKSMKLLDLMAASVTPLVAWARAGFSDPGSGSGTGSSASGASGDEGMVRGGAIGMFMKLADALRKITLVRREEIRNHAVSTLCRAIIEADEGLFFSPQACLQCFNTVVFAMVDDLLEKATEKKFMEGTVEMAMEVLVEVFLRLVERMGTVSGFRTFWLGVLRRMDTGMKADVGGGITLGHVCVSAMGLLIV</sequence>
<dbReference type="PANTHER" id="PTHR10663">
    <property type="entry name" value="GUANYL-NUCLEOTIDE EXCHANGE FACTOR"/>
    <property type="match status" value="1"/>
</dbReference>
<gene>
    <name evidence="6" type="ORF">AMTR_s00017p00208840</name>
</gene>
<keyword evidence="7" id="KW-1185">Reference proteome</keyword>
<dbReference type="Gene3D" id="1.10.220.20">
    <property type="match status" value="1"/>
</dbReference>
<feature type="region of interest" description="Disordered" evidence="4">
    <location>
        <begin position="1"/>
        <end position="30"/>
    </location>
</feature>
<dbReference type="FunFam" id="1.10.1000.11:FF:000002">
    <property type="entry name" value="Cytohesin 1"/>
    <property type="match status" value="1"/>
</dbReference>
<dbReference type="InterPro" id="IPR023394">
    <property type="entry name" value="Sec7_C_sf"/>
</dbReference>
<dbReference type="SUPFAM" id="SSF48425">
    <property type="entry name" value="Sec7 domain"/>
    <property type="match status" value="1"/>
</dbReference>
<dbReference type="STRING" id="13333.W1PNA9"/>
<dbReference type="PROSITE" id="PS50190">
    <property type="entry name" value="SEC7"/>
    <property type="match status" value="1"/>
</dbReference>
<evidence type="ECO:0000256" key="4">
    <source>
        <dbReference type="SAM" id="MobiDB-lite"/>
    </source>
</evidence>
<dbReference type="Pfam" id="PF12783">
    <property type="entry name" value="Sec7-like_HUS"/>
    <property type="match status" value="1"/>
</dbReference>
<dbReference type="InterPro" id="IPR035999">
    <property type="entry name" value="Sec7_dom_sf"/>
</dbReference>
<dbReference type="Gramene" id="ERN08655">
    <property type="protein sequence ID" value="ERN08655"/>
    <property type="gene ID" value="AMTR_s00017p00208840"/>
</dbReference>
<dbReference type="Gene3D" id="1.10.1000.11">
    <property type="entry name" value="Arf Nucleotide-binding Site Opener,domain 2"/>
    <property type="match status" value="1"/>
</dbReference>
<dbReference type="GO" id="GO:0005085">
    <property type="term" value="F:guanyl-nucleotide exchange factor activity"/>
    <property type="evidence" value="ECO:0000318"/>
    <property type="project" value="GO_Central"/>
</dbReference>
<reference evidence="7" key="1">
    <citation type="journal article" date="2013" name="Science">
        <title>The Amborella genome and the evolution of flowering plants.</title>
        <authorList>
            <consortium name="Amborella Genome Project"/>
        </authorList>
    </citation>
    <scope>NUCLEOTIDE SEQUENCE [LARGE SCALE GENOMIC DNA]</scope>
</reference>
<evidence type="ECO:0000256" key="3">
    <source>
        <dbReference type="ARBA" id="ARBA00022658"/>
    </source>
</evidence>
<dbReference type="HOGENOM" id="CLU_001204_1_0_1"/>
<accession>W1PNA9</accession>
<feature type="domain" description="SEC7" evidence="5">
    <location>
        <begin position="279"/>
        <end position="469"/>
    </location>
</feature>
<protein>
    <recommendedName>
        <fullName evidence="5">SEC7 domain-containing protein</fullName>
    </recommendedName>
</protein>
<evidence type="ECO:0000256" key="2">
    <source>
        <dbReference type="ARBA" id="ARBA00004514"/>
    </source>
</evidence>
<dbReference type="GO" id="GO:0005829">
    <property type="term" value="C:cytosol"/>
    <property type="evidence" value="ECO:0007669"/>
    <property type="project" value="UniProtKB-SubCell"/>
</dbReference>
<dbReference type="GO" id="GO:0032012">
    <property type="term" value="P:regulation of ARF protein signal transduction"/>
    <property type="evidence" value="ECO:0007669"/>
    <property type="project" value="InterPro"/>
</dbReference>
<evidence type="ECO:0000313" key="7">
    <source>
        <dbReference type="Proteomes" id="UP000017836"/>
    </source>
</evidence>
<feature type="compositionally biased region" description="Acidic residues" evidence="4">
    <location>
        <begin position="7"/>
        <end position="20"/>
    </location>
</feature>
<dbReference type="AlphaFoldDB" id="W1PNA9"/>
<proteinExistence type="predicted"/>